<organism evidence="3 4">
    <name type="scientific">Phenylobacterium haematophilum</name>
    <dbReference type="NCBI Taxonomy" id="98513"/>
    <lineage>
        <taxon>Bacteria</taxon>
        <taxon>Pseudomonadati</taxon>
        <taxon>Pseudomonadota</taxon>
        <taxon>Alphaproteobacteria</taxon>
        <taxon>Caulobacterales</taxon>
        <taxon>Caulobacteraceae</taxon>
        <taxon>Phenylobacterium</taxon>
    </lineage>
</organism>
<dbReference type="Proteomes" id="UP000530564">
    <property type="component" value="Unassembled WGS sequence"/>
</dbReference>
<proteinExistence type="predicted"/>
<accession>A0A840A1Q9</accession>
<name>A0A840A1Q9_9CAUL</name>
<comment type="caution">
    <text evidence="3">The sequence shown here is derived from an EMBL/GenBank/DDBJ whole genome shotgun (WGS) entry which is preliminary data.</text>
</comment>
<feature type="signal peptide" evidence="1">
    <location>
        <begin position="1"/>
        <end position="22"/>
    </location>
</feature>
<evidence type="ECO:0000313" key="3">
    <source>
        <dbReference type="EMBL" id="MBB3891382.1"/>
    </source>
</evidence>
<dbReference type="EMBL" id="JACIDK010000002">
    <property type="protein sequence ID" value="MBB3891382.1"/>
    <property type="molecule type" value="Genomic_DNA"/>
</dbReference>
<dbReference type="Pfam" id="PF09917">
    <property type="entry name" value="DUF2147"/>
    <property type="match status" value="1"/>
</dbReference>
<dbReference type="AlphaFoldDB" id="A0A840A1Q9"/>
<protein>
    <submittedName>
        <fullName evidence="3">Uncharacterized protein (DUF2147 family)</fullName>
    </submittedName>
</protein>
<keyword evidence="1" id="KW-0732">Signal</keyword>
<reference evidence="3 4" key="1">
    <citation type="submission" date="2020-08" db="EMBL/GenBank/DDBJ databases">
        <title>Genomic Encyclopedia of Type Strains, Phase IV (KMG-IV): sequencing the most valuable type-strain genomes for metagenomic binning, comparative biology and taxonomic classification.</title>
        <authorList>
            <person name="Goeker M."/>
        </authorList>
    </citation>
    <scope>NUCLEOTIDE SEQUENCE [LARGE SCALE GENOMIC DNA]</scope>
    <source>
        <strain evidence="3 4">DSM 21793</strain>
    </source>
</reference>
<evidence type="ECO:0000313" key="4">
    <source>
        <dbReference type="Proteomes" id="UP000530564"/>
    </source>
</evidence>
<evidence type="ECO:0000259" key="2">
    <source>
        <dbReference type="Pfam" id="PF09917"/>
    </source>
</evidence>
<dbReference type="Gene3D" id="2.40.128.520">
    <property type="match status" value="1"/>
</dbReference>
<dbReference type="RefSeq" id="WP_183772195.1">
    <property type="nucleotide sequence ID" value="NZ_JACIDK010000002.1"/>
</dbReference>
<dbReference type="InterPro" id="IPR019223">
    <property type="entry name" value="DUF2147"/>
</dbReference>
<dbReference type="PANTHER" id="PTHR36919">
    <property type="entry name" value="BLR1215 PROTEIN"/>
    <property type="match status" value="1"/>
</dbReference>
<sequence>MTLARLAAATALAAAIASPALADDPVEGLWLVQAGTAKVKVAPCASDKTKMCGQVAWLKTTGAKDANNPDASLRSRPILGMLMIRDFKSAGPGKWTGGKIYDPNSGKTYGSKMTANPNGTLKVEGCIAVVCQAQTWKRTS</sequence>
<evidence type="ECO:0000256" key="1">
    <source>
        <dbReference type="SAM" id="SignalP"/>
    </source>
</evidence>
<feature type="domain" description="DUF2147" evidence="2">
    <location>
        <begin position="28"/>
        <end position="138"/>
    </location>
</feature>
<keyword evidence="4" id="KW-1185">Reference proteome</keyword>
<gene>
    <name evidence="3" type="ORF">GGQ61_002099</name>
</gene>
<feature type="chain" id="PRO_5032810895" evidence="1">
    <location>
        <begin position="23"/>
        <end position="140"/>
    </location>
</feature>
<dbReference type="PANTHER" id="PTHR36919:SF2">
    <property type="entry name" value="BLL6627 PROTEIN"/>
    <property type="match status" value="1"/>
</dbReference>